<name>A0A0M6YEG3_9RHOB</name>
<feature type="compositionally biased region" description="Polar residues" evidence="1">
    <location>
        <begin position="72"/>
        <end position="86"/>
    </location>
</feature>
<dbReference type="STRING" id="420998.JDO7802_00746"/>
<dbReference type="AlphaFoldDB" id="A0A0M6YEG3"/>
<protein>
    <submittedName>
        <fullName evidence="2">Uncharacterized protein</fullName>
    </submittedName>
</protein>
<evidence type="ECO:0000256" key="1">
    <source>
        <dbReference type="SAM" id="MobiDB-lite"/>
    </source>
</evidence>
<dbReference type="EMBL" id="CXSU01000005">
    <property type="protein sequence ID" value="CTQ48741.1"/>
    <property type="molecule type" value="Genomic_DNA"/>
</dbReference>
<dbReference type="Proteomes" id="UP000049222">
    <property type="component" value="Unassembled WGS sequence"/>
</dbReference>
<proteinExistence type="predicted"/>
<gene>
    <name evidence="2" type="ORF">JDO7802_00746</name>
</gene>
<evidence type="ECO:0000313" key="2">
    <source>
        <dbReference type="EMBL" id="CTQ48741.1"/>
    </source>
</evidence>
<feature type="region of interest" description="Disordered" evidence="1">
    <location>
        <begin position="1"/>
        <end position="93"/>
    </location>
</feature>
<sequence>MTTIGSIASGPFNRPSPPPPDDSTDPQSEPDAPTDADGPSETGGTAASGPDTVGSEDGTGTGPGTTNGNDTLQNGSSAPPDTSTAVRSDVAQPTVEEARSITLDSVISESQRLDLAFARNLDAALAKRYAEAARLDLISDQMLEELQGGNTSREAFTRDVEALRASEEPQSAETLDRAA</sequence>
<keyword evidence="3" id="KW-1185">Reference proteome</keyword>
<organism evidence="2 3">
    <name type="scientific">Jannaschia donghaensis</name>
    <dbReference type="NCBI Taxonomy" id="420998"/>
    <lineage>
        <taxon>Bacteria</taxon>
        <taxon>Pseudomonadati</taxon>
        <taxon>Pseudomonadota</taxon>
        <taxon>Alphaproteobacteria</taxon>
        <taxon>Rhodobacterales</taxon>
        <taxon>Roseobacteraceae</taxon>
        <taxon>Jannaschia</taxon>
    </lineage>
</organism>
<accession>A0A0M6YEG3</accession>
<evidence type="ECO:0000313" key="3">
    <source>
        <dbReference type="Proteomes" id="UP000049222"/>
    </source>
</evidence>
<reference evidence="2 3" key="1">
    <citation type="submission" date="2015-07" db="EMBL/GenBank/DDBJ databases">
        <authorList>
            <person name="Noorani M."/>
        </authorList>
    </citation>
    <scope>NUCLEOTIDE SEQUENCE [LARGE SCALE GENOMIC DNA]</scope>
    <source>
        <strain evidence="2 3">CECT 7802</strain>
    </source>
</reference>